<name>A0A2X2DWW9_PSELU</name>
<evidence type="ECO:0000313" key="2">
    <source>
        <dbReference type="EMBL" id="SPZ00259.1"/>
    </source>
</evidence>
<feature type="transmembrane region" description="Helical" evidence="1">
    <location>
        <begin position="40"/>
        <end position="61"/>
    </location>
</feature>
<dbReference type="AlphaFoldDB" id="A0A2X2DWW9"/>
<evidence type="ECO:0000313" key="3">
    <source>
        <dbReference type="Proteomes" id="UP000250443"/>
    </source>
</evidence>
<dbReference type="Proteomes" id="UP000250443">
    <property type="component" value="Unassembled WGS sequence"/>
</dbReference>
<keyword evidence="1" id="KW-0472">Membrane</keyword>
<protein>
    <submittedName>
        <fullName evidence="2">Uncharacterized protein</fullName>
    </submittedName>
</protein>
<sequence length="65" mass="7259">MRTVGESEKYLAQLREQEAKHHAEFLEQCERASTLSWKEIAVVIGSLTGTAVLTLTVLHILDCTC</sequence>
<keyword evidence="1" id="KW-1133">Transmembrane helix</keyword>
<dbReference type="EMBL" id="UAUF01000002">
    <property type="protein sequence ID" value="SPZ00259.1"/>
    <property type="molecule type" value="Genomic_DNA"/>
</dbReference>
<organism evidence="2 3">
    <name type="scientific">Pseudomonas luteola</name>
    <dbReference type="NCBI Taxonomy" id="47886"/>
    <lineage>
        <taxon>Bacteria</taxon>
        <taxon>Pseudomonadati</taxon>
        <taxon>Pseudomonadota</taxon>
        <taxon>Gammaproteobacteria</taxon>
        <taxon>Pseudomonadales</taxon>
        <taxon>Pseudomonadaceae</taxon>
        <taxon>Pseudomonas</taxon>
    </lineage>
</organism>
<gene>
    <name evidence="2" type="ORF">NCTC11842_00404</name>
</gene>
<evidence type="ECO:0000256" key="1">
    <source>
        <dbReference type="SAM" id="Phobius"/>
    </source>
</evidence>
<reference evidence="2 3" key="1">
    <citation type="submission" date="2018-06" db="EMBL/GenBank/DDBJ databases">
        <authorList>
            <consortium name="Pathogen Informatics"/>
            <person name="Doyle S."/>
        </authorList>
    </citation>
    <scope>NUCLEOTIDE SEQUENCE [LARGE SCALE GENOMIC DNA]</scope>
    <source>
        <strain evidence="2 3">NCTC11842</strain>
    </source>
</reference>
<proteinExistence type="predicted"/>
<accession>A0A2X2DWW9</accession>
<dbReference type="RefSeq" id="WP_073450781.1">
    <property type="nucleotide sequence ID" value="NZ_FQYS01000024.1"/>
</dbReference>
<keyword evidence="1" id="KW-0812">Transmembrane</keyword>